<dbReference type="InterPro" id="IPR015421">
    <property type="entry name" value="PyrdxlP-dep_Trfase_major"/>
</dbReference>
<dbReference type="InterPro" id="IPR015422">
    <property type="entry name" value="PyrdxlP-dep_Trfase_small"/>
</dbReference>
<evidence type="ECO:0000256" key="1">
    <source>
        <dbReference type="ARBA" id="ARBA00001933"/>
    </source>
</evidence>
<dbReference type="RefSeq" id="WP_425346303.1">
    <property type="nucleotide sequence ID" value="NZ_JBGUBD010000008.1"/>
</dbReference>
<comment type="function">
    <text evidence="2 8">The glycine cleavage system catalyzes the degradation of glycine. The P protein binds the alpha-amino group of glycine through its pyridoxal phosphate cofactor; CO(2) is released and the remaining methylamine moiety is then transferred to the lipoamide cofactor of the H protein.</text>
</comment>
<comment type="cofactor">
    <cofactor evidence="1 8">
        <name>pyridoxal 5'-phosphate</name>
        <dbReference type="ChEBI" id="CHEBI:597326"/>
    </cofactor>
</comment>
<comment type="subunit">
    <text evidence="4 8">The glycine cleavage system is composed of four proteins: P, T, L and H.</text>
</comment>
<keyword evidence="6 8" id="KW-0560">Oxidoreductase</keyword>
<evidence type="ECO:0000256" key="4">
    <source>
        <dbReference type="ARBA" id="ARBA00011690"/>
    </source>
</evidence>
<dbReference type="HAMAP" id="MF_00711">
    <property type="entry name" value="GcvP"/>
    <property type="match status" value="1"/>
</dbReference>
<accession>A0ABV4U716</accession>
<dbReference type="Pfam" id="PF21478">
    <property type="entry name" value="GcvP2_C"/>
    <property type="match status" value="1"/>
</dbReference>
<feature type="domain" description="Glycine cleavage system P-protein N-terminal" evidence="9">
    <location>
        <begin position="34"/>
        <end position="461"/>
    </location>
</feature>
<dbReference type="CDD" id="cd00613">
    <property type="entry name" value="GDC-P"/>
    <property type="match status" value="1"/>
</dbReference>
<dbReference type="InterPro" id="IPR020581">
    <property type="entry name" value="GDC_P"/>
</dbReference>
<dbReference type="EC" id="1.4.4.2" evidence="8"/>
<evidence type="ECO:0000259" key="9">
    <source>
        <dbReference type="Pfam" id="PF02347"/>
    </source>
</evidence>
<feature type="modified residue" description="N6-(pyridoxal phosphate)lysine" evidence="8">
    <location>
        <position position="724"/>
    </location>
</feature>
<reference evidence="11 12" key="1">
    <citation type="submission" date="2024-08" db="EMBL/GenBank/DDBJ databases">
        <title>Whole-genome sequencing of halo(alkali)philic microorganisms from hypersaline lakes.</title>
        <authorList>
            <person name="Sorokin D.Y."/>
            <person name="Merkel A.Y."/>
            <person name="Messina E."/>
            <person name="Yakimov M."/>
        </authorList>
    </citation>
    <scope>NUCLEOTIDE SEQUENCE [LARGE SCALE GENOMIC DNA]</scope>
    <source>
        <strain evidence="11 12">AB-hyl4</strain>
    </source>
</reference>
<evidence type="ECO:0000313" key="12">
    <source>
        <dbReference type="Proteomes" id="UP001575105"/>
    </source>
</evidence>
<organism evidence="11 12">
    <name type="scientific">Natronomicrosphaera hydrolytica</name>
    <dbReference type="NCBI Taxonomy" id="3242702"/>
    <lineage>
        <taxon>Bacteria</taxon>
        <taxon>Pseudomonadati</taxon>
        <taxon>Planctomycetota</taxon>
        <taxon>Phycisphaerae</taxon>
        <taxon>Phycisphaerales</taxon>
        <taxon>Phycisphaeraceae</taxon>
        <taxon>Natronomicrosphaera</taxon>
    </lineage>
</organism>
<feature type="domain" description="Glycine dehydrogenase C-terminal" evidence="10">
    <location>
        <begin position="810"/>
        <end position="931"/>
    </location>
</feature>
<evidence type="ECO:0000313" key="11">
    <source>
        <dbReference type="EMBL" id="MFA9479383.1"/>
    </source>
</evidence>
<dbReference type="EMBL" id="JBGUBD010000008">
    <property type="protein sequence ID" value="MFA9479383.1"/>
    <property type="molecule type" value="Genomic_DNA"/>
</dbReference>
<dbReference type="SUPFAM" id="SSF53383">
    <property type="entry name" value="PLP-dependent transferases"/>
    <property type="match status" value="2"/>
</dbReference>
<dbReference type="InterPro" id="IPR003437">
    <property type="entry name" value="GcvP"/>
</dbReference>
<dbReference type="PANTHER" id="PTHR11773">
    <property type="entry name" value="GLYCINE DEHYDROGENASE, DECARBOXYLATING"/>
    <property type="match status" value="1"/>
</dbReference>
<dbReference type="PANTHER" id="PTHR11773:SF1">
    <property type="entry name" value="GLYCINE DEHYDROGENASE (DECARBOXYLATING), MITOCHONDRIAL"/>
    <property type="match status" value="1"/>
</dbReference>
<dbReference type="NCBIfam" id="NF001696">
    <property type="entry name" value="PRK00451.1"/>
    <property type="match status" value="1"/>
</dbReference>
<evidence type="ECO:0000259" key="10">
    <source>
        <dbReference type="Pfam" id="PF21478"/>
    </source>
</evidence>
<dbReference type="InterPro" id="IPR015424">
    <property type="entry name" value="PyrdxlP-dep_Trfase"/>
</dbReference>
<dbReference type="Gene3D" id="3.40.640.10">
    <property type="entry name" value="Type I PLP-dependent aspartate aminotransferase-like (Major domain)"/>
    <property type="match status" value="2"/>
</dbReference>
<proteinExistence type="inferred from homology"/>
<feature type="domain" description="Glycine cleavage system P-protein N-terminal" evidence="9">
    <location>
        <begin position="497"/>
        <end position="749"/>
    </location>
</feature>
<comment type="similarity">
    <text evidence="3 8">Belongs to the GcvP family.</text>
</comment>
<keyword evidence="12" id="KW-1185">Reference proteome</keyword>
<evidence type="ECO:0000256" key="7">
    <source>
        <dbReference type="ARBA" id="ARBA00049026"/>
    </source>
</evidence>
<dbReference type="NCBIfam" id="TIGR00461">
    <property type="entry name" value="gcvP"/>
    <property type="match status" value="1"/>
</dbReference>
<comment type="catalytic activity">
    <reaction evidence="7 8">
        <text>N(6)-[(R)-lipoyl]-L-lysyl-[glycine-cleavage complex H protein] + glycine + H(+) = N(6)-[(R)-S(8)-aminomethyldihydrolipoyl]-L-lysyl-[glycine-cleavage complex H protein] + CO2</text>
        <dbReference type="Rhea" id="RHEA:24304"/>
        <dbReference type="Rhea" id="RHEA-COMP:10494"/>
        <dbReference type="Rhea" id="RHEA-COMP:10495"/>
        <dbReference type="ChEBI" id="CHEBI:15378"/>
        <dbReference type="ChEBI" id="CHEBI:16526"/>
        <dbReference type="ChEBI" id="CHEBI:57305"/>
        <dbReference type="ChEBI" id="CHEBI:83099"/>
        <dbReference type="ChEBI" id="CHEBI:83143"/>
        <dbReference type="EC" id="1.4.4.2"/>
    </reaction>
</comment>
<evidence type="ECO:0000256" key="8">
    <source>
        <dbReference type="HAMAP-Rule" id="MF_00711"/>
    </source>
</evidence>
<dbReference type="Proteomes" id="UP001575105">
    <property type="component" value="Unassembled WGS sequence"/>
</dbReference>
<name>A0ABV4U716_9BACT</name>
<sequence length="991" mass="107930">MTRPTSLPDAPAPRAVAEYEDAAQTSDSSVFASRHVGPRWHDITEMLATLGLSSLEELAGVTVPGDIRLKQPLNLDPALDEHAALAKLRKLAEKNRVLRSMIGQGYYDTHTPPVIQRNVLENPLWYTPYTPYQPEISQGRLEALLNYQTMVSDLTGLPVANASLLDEATAAAEAVAMCHGQHRGKRPTFYIAKDCHPQTLAVVHTRATSLGVDLQTFDPQADTLPDFANASGVLVQYPTTDGRVENYDAITDAAHADKALVVVATDLLALTLLRPPGEFGKAGADIAVGSSQRFGVPMGFGGPHAAFMSVKETYVRKMPGRLVGVSKDANGKAAFRLAIQTREQHIKRDKATSNICTAQVLLAIIAGMYAVWHGPQGLTRIARRTHAYAAALAEALRDAGHDVVDHAYFDTITVNVADADAVLTAAVDQGVNVRKLRDGVVCIACDETTTTDDLTAVIAAFSDKGKPAAARLNVDTNRNPKFEIRNSPFLTHEIFHRYRSETDLMRYITRLQERDVSLCRSMIPLGSCTMKLNAAAEMMPVTWPEFASLHPYAPSDQTQGYAELFADLERWLAEITGLPAVSLQPNAGSQGEYAGLMAIRGYHHANGNPDRNVCLIPTSAHGTNPASAVIAGMKVVPVGCDDAGNIDLADLRAKAEQHADHLAALMVTYPSTHGVFETTIREVCAIVHEHGGQVYLDGANMNAQVGLTRPAECGADVVHLNLHKTFCIPHGGGGPGMGPICAAEHLRDYLPISNLEFGISDLADAGSDTSEIRNPKSEIVIAAAPYGSPMILPIPWMYIAMMGETGLRQATEVAILNANYMAKRLEGHYDILYTGPNGRVAHEFIMDCRPFQKSVGITVEDIAKRLIDFGFHSPTMSWPVAGTLMCEPTESESRDELDRFCDALIAIRAEIRAIETGEADREDNVLKHAPHPAEVLTADEWPHVYSRQLAAYPLNWVREWKYWPPVSRIDQAWGDRNLVCACPPMSEYCDL</sequence>
<protein>
    <recommendedName>
        <fullName evidence="8">Glycine dehydrogenase (decarboxylating)</fullName>
        <ecNumber evidence="8">1.4.4.2</ecNumber>
    </recommendedName>
    <alternativeName>
        <fullName evidence="8">Glycine cleavage system P-protein</fullName>
    </alternativeName>
    <alternativeName>
        <fullName evidence="8">Glycine decarboxylase</fullName>
    </alternativeName>
    <alternativeName>
        <fullName evidence="8">Glycine dehydrogenase (aminomethyl-transferring)</fullName>
    </alternativeName>
</protein>
<keyword evidence="5 8" id="KW-0663">Pyridoxal phosphate</keyword>
<evidence type="ECO:0000256" key="3">
    <source>
        <dbReference type="ARBA" id="ARBA00010756"/>
    </source>
</evidence>
<dbReference type="Pfam" id="PF02347">
    <property type="entry name" value="GDC-P"/>
    <property type="match status" value="2"/>
</dbReference>
<dbReference type="InterPro" id="IPR049315">
    <property type="entry name" value="GDC-P_N"/>
</dbReference>
<evidence type="ECO:0000256" key="5">
    <source>
        <dbReference type="ARBA" id="ARBA00022898"/>
    </source>
</evidence>
<dbReference type="NCBIfam" id="NF003346">
    <property type="entry name" value="PRK04366.1"/>
    <property type="match status" value="1"/>
</dbReference>
<evidence type="ECO:0000256" key="2">
    <source>
        <dbReference type="ARBA" id="ARBA00003788"/>
    </source>
</evidence>
<comment type="caution">
    <text evidence="11">The sequence shown here is derived from an EMBL/GenBank/DDBJ whole genome shotgun (WGS) entry which is preliminary data.</text>
</comment>
<dbReference type="GO" id="GO:0004375">
    <property type="term" value="F:glycine dehydrogenase (decarboxylating) activity"/>
    <property type="evidence" value="ECO:0007669"/>
    <property type="project" value="UniProtKB-EC"/>
</dbReference>
<evidence type="ECO:0000256" key="6">
    <source>
        <dbReference type="ARBA" id="ARBA00023002"/>
    </source>
</evidence>
<gene>
    <name evidence="8 11" type="primary">gcvP</name>
    <name evidence="11" type="ORF">ACERK3_13920</name>
</gene>
<dbReference type="Gene3D" id="3.90.1150.10">
    <property type="entry name" value="Aspartate Aminotransferase, domain 1"/>
    <property type="match status" value="2"/>
</dbReference>
<dbReference type="InterPro" id="IPR049316">
    <property type="entry name" value="GDC-P_C"/>
</dbReference>